<gene>
    <name evidence="1" type="ORF">S12H4_41031</name>
</gene>
<feature type="non-terminal residue" evidence="1">
    <location>
        <position position="1"/>
    </location>
</feature>
<dbReference type="InterPro" id="IPR029063">
    <property type="entry name" value="SAM-dependent_MTases_sf"/>
</dbReference>
<proteinExistence type="predicted"/>
<dbReference type="EMBL" id="BARW01024962">
    <property type="protein sequence ID" value="GAI97904.1"/>
    <property type="molecule type" value="Genomic_DNA"/>
</dbReference>
<accession>X1UZT5</accession>
<evidence type="ECO:0000313" key="1">
    <source>
        <dbReference type="EMBL" id="GAI97904.1"/>
    </source>
</evidence>
<organism evidence="1">
    <name type="scientific">marine sediment metagenome</name>
    <dbReference type="NCBI Taxonomy" id="412755"/>
    <lineage>
        <taxon>unclassified sequences</taxon>
        <taxon>metagenomes</taxon>
        <taxon>ecological metagenomes</taxon>
    </lineage>
</organism>
<name>X1UZT5_9ZZZZ</name>
<dbReference type="SUPFAM" id="SSF53335">
    <property type="entry name" value="S-adenosyl-L-methionine-dependent methyltransferases"/>
    <property type="match status" value="1"/>
</dbReference>
<reference evidence="1" key="1">
    <citation type="journal article" date="2014" name="Front. Microbiol.">
        <title>High frequency of phylogenetically diverse reductive dehalogenase-homologous genes in deep subseafloor sedimentary metagenomes.</title>
        <authorList>
            <person name="Kawai M."/>
            <person name="Futagami T."/>
            <person name="Toyoda A."/>
            <person name="Takaki Y."/>
            <person name="Nishi S."/>
            <person name="Hori S."/>
            <person name="Arai W."/>
            <person name="Tsubouchi T."/>
            <person name="Morono Y."/>
            <person name="Uchiyama I."/>
            <person name="Ito T."/>
            <person name="Fujiyama A."/>
            <person name="Inagaki F."/>
            <person name="Takami H."/>
        </authorList>
    </citation>
    <scope>NUCLEOTIDE SEQUENCE</scope>
    <source>
        <strain evidence="1">Expedition CK06-06</strain>
    </source>
</reference>
<comment type="caution">
    <text evidence="1">The sequence shown here is derived from an EMBL/GenBank/DDBJ whole genome shotgun (WGS) entry which is preliminary data.</text>
</comment>
<sequence length="160" mass="18275">TYPLEGFDAYWASPPCQAYTWSAKRWHKEWLDLVGVTRERLQKTGKAFIIENVPQSPLIEPVKLNGRMFGLRLLRERWFECSFDFGLCHPPQNKRGSVKGRQYMTVAGHGGNGSAKLQDWQEAMGIDWMDKQELTQAIPPAYSRFIGEQLMKVLGKGVDG</sequence>
<protein>
    <recommendedName>
        <fullName evidence="2">DNA (cytosine-5-)-methyltransferase</fullName>
    </recommendedName>
</protein>
<evidence type="ECO:0008006" key="2">
    <source>
        <dbReference type="Google" id="ProtNLM"/>
    </source>
</evidence>
<dbReference type="AlphaFoldDB" id="X1UZT5"/>